<dbReference type="Gene3D" id="1.10.8.80">
    <property type="entry name" value="Magnesium chelatase subunit I, C-Terminal domain"/>
    <property type="match status" value="1"/>
</dbReference>
<dbReference type="InterPro" id="IPR041628">
    <property type="entry name" value="ChlI/MoxR_AAA_lid"/>
</dbReference>
<dbReference type="Proteomes" id="UP001320876">
    <property type="component" value="Unassembled WGS sequence"/>
</dbReference>
<dbReference type="Pfam" id="PF07726">
    <property type="entry name" value="AAA_3"/>
    <property type="match status" value="1"/>
</dbReference>
<dbReference type="InterPro" id="IPR027417">
    <property type="entry name" value="P-loop_NTPase"/>
</dbReference>
<keyword evidence="3" id="KW-1185">Reference proteome</keyword>
<dbReference type="InterPro" id="IPR050764">
    <property type="entry name" value="CbbQ/NirQ/NorQ/GpvN"/>
</dbReference>
<organism evidence="2 3">
    <name type="scientific">Luteolibacter arcticus</name>
    <dbReference type="NCBI Taxonomy" id="1581411"/>
    <lineage>
        <taxon>Bacteria</taxon>
        <taxon>Pseudomonadati</taxon>
        <taxon>Verrucomicrobiota</taxon>
        <taxon>Verrucomicrobiia</taxon>
        <taxon>Verrucomicrobiales</taxon>
        <taxon>Verrucomicrobiaceae</taxon>
        <taxon>Luteolibacter</taxon>
    </lineage>
</organism>
<sequence>MSDLISARQTARRLEDAVRTVVRGQDGALRNILASLAAGGHVLVEDVPGTGKTTLAKAIARAVSGVGFKRVQFTPDLLPGDILGVSIFDPRTQEFRFRPGPVFADILLADEINRASPRTQSALLEAMAERQATIDGERHDLNGLFFVIATQNPVEFRGTYPLPEAQMDRFMVQSRLGYVTPEEERAILSDQIDTHPVDRLEPVINRDDLVGLLGATRTVRISDELRGYIVDIVSSTRGRDDVQLAASPRASIALMKMAQALSLFEGREFVVPETIQTVAADVIAHRMVISPEAKLSGVTGRQVVADILEEVPVPV</sequence>
<comment type="caution">
    <text evidence="2">The sequence shown here is derived from an EMBL/GenBank/DDBJ whole genome shotgun (WGS) entry which is preliminary data.</text>
</comment>
<name>A0ABT3GFY7_9BACT</name>
<reference evidence="2 3" key="1">
    <citation type="submission" date="2022-10" db="EMBL/GenBank/DDBJ databases">
        <title>Luteolibacter arcticus strain CCTCC AB 2014275, whole genome shotgun sequencing project.</title>
        <authorList>
            <person name="Zhao G."/>
            <person name="Shen L."/>
        </authorList>
    </citation>
    <scope>NUCLEOTIDE SEQUENCE [LARGE SCALE GENOMIC DNA]</scope>
    <source>
        <strain evidence="2 3">CCTCC AB 2014275</strain>
    </source>
</reference>
<feature type="domain" description="AAA+ ATPase" evidence="1">
    <location>
        <begin position="38"/>
        <end position="182"/>
    </location>
</feature>
<dbReference type="InterPro" id="IPR011703">
    <property type="entry name" value="ATPase_AAA-3"/>
</dbReference>
<dbReference type="EMBL" id="JAPDDT010000002">
    <property type="protein sequence ID" value="MCW1922522.1"/>
    <property type="molecule type" value="Genomic_DNA"/>
</dbReference>
<protein>
    <submittedName>
        <fullName evidence="2">MoxR family ATPase</fullName>
    </submittedName>
</protein>
<dbReference type="PANTHER" id="PTHR42759:SF5">
    <property type="entry name" value="METHANOL DEHYDROGENASE REGULATOR"/>
    <property type="match status" value="1"/>
</dbReference>
<proteinExistence type="predicted"/>
<dbReference type="InterPro" id="IPR003593">
    <property type="entry name" value="AAA+_ATPase"/>
</dbReference>
<dbReference type="PIRSF" id="PIRSF002849">
    <property type="entry name" value="AAA_ATPase_chaperone_MoxR_prd"/>
    <property type="match status" value="1"/>
</dbReference>
<dbReference type="RefSeq" id="WP_264486629.1">
    <property type="nucleotide sequence ID" value="NZ_JAPDDT010000002.1"/>
</dbReference>
<dbReference type="SUPFAM" id="SSF52540">
    <property type="entry name" value="P-loop containing nucleoside triphosphate hydrolases"/>
    <property type="match status" value="1"/>
</dbReference>
<evidence type="ECO:0000259" key="1">
    <source>
        <dbReference type="SMART" id="SM00382"/>
    </source>
</evidence>
<dbReference type="Gene3D" id="3.40.50.300">
    <property type="entry name" value="P-loop containing nucleotide triphosphate hydrolases"/>
    <property type="match status" value="1"/>
</dbReference>
<dbReference type="PANTHER" id="PTHR42759">
    <property type="entry name" value="MOXR FAMILY PROTEIN"/>
    <property type="match status" value="1"/>
</dbReference>
<dbReference type="CDD" id="cd00009">
    <property type="entry name" value="AAA"/>
    <property type="match status" value="1"/>
</dbReference>
<dbReference type="Pfam" id="PF17863">
    <property type="entry name" value="AAA_lid_2"/>
    <property type="match status" value="1"/>
</dbReference>
<evidence type="ECO:0000313" key="3">
    <source>
        <dbReference type="Proteomes" id="UP001320876"/>
    </source>
</evidence>
<evidence type="ECO:0000313" key="2">
    <source>
        <dbReference type="EMBL" id="MCW1922522.1"/>
    </source>
</evidence>
<accession>A0ABT3GFY7</accession>
<dbReference type="SMART" id="SM00382">
    <property type="entry name" value="AAA"/>
    <property type="match status" value="1"/>
</dbReference>
<gene>
    <name evidence="2" type="ORF">OKA05_08145</name>
</gene>